<proteinExistence type="predicted"/>
<keyword evidence="2" id="KW-1185">Reference proteome</keyword>
<dbReference type="Proteomes" id="UP000571084">
    <property type="component" value="Unassembled WGS sequence"/>
</dbReference>
<dbReference type="RefSeq" id="WP_168054544.1">
    <property type="nucleotide sequence ID" value="NZ_JAAOZT010000005.1"/>
</dbReference>
<reference evidence="1 2" key="1">
    <citation type="submission" date="2020-08" db="EMBL/GenBank/DDBJ databases">
        <title>Genomic Encyclopedia of Type Strains, Phase IV (KMG-IV): sequencing the most valuable type-strain genomes for metagenomic binning, comparative biology and taxonomic classification.</title>
        <authorList>
            <person name="Goeker M."/>
        </authorList>
    </citation>
    <scope>NUCLEOTIDE SEQUENCE [LARGE SCALE GENOMIC DNA]</scope>
    <source>
        <strain evidence="1 2">DSM 23240</strain>
    </source>
</reference>
<dbReference type="NCBIfam" id="TIGR01643">
    <property type="entry name" value="YD_repeat_2x"/>
    <property type="match status" value="2"/>
</dbReference>
<dbReference type="Pfam" id="PF05593">
    <property type="entry name" value="RHS_repeat"/>
    <property type="match status" value="1"/>
</dbReference>
<organism evidence="1 2">
    <name type="scientific">Glaciimonas immobilis</name>
    <dbReference type="NCBI Taxonomy" id="728004"/>
    <lineage>
        <taxon>Bacteria</taxon>
        <taxon>Pseudomonadati</taxon>
        <taxon>Pseudomonadota</taxon>
        <taxon>Betaproteobacteria</taxon>
        <taxon>Burkholderiales</taxon>
        <taxon>Oxalobacteraceae</taxon>
        <taxon>Glaciimonas</taxon>
    </lineage>
</organism>
<dbReference type="Gene3D" id="2.180.10.10">
    <property type="entry name" value="RHS repeat-associated core"/>
    <property type="match status" value="1"/>
</dbReference>
<evidence type="ECO:0000313" key="1">
    <source>
        <dbReference type="EMBL" id="MBB5201923.1"/>
    </source>
</evidence>
<evidence type="ECO:0000313" key="2">
    <source>
        <dbReference type="Proteomes" id="UP000571084"/>
    </source>
</evidence>
<sequence length="127" mass="13427">MQTSNGQTTLLAYTLRGWLSAKTVTTNGAQEVTSYEYDGAGLLLRKSLPGGDAINYVYDGAHRLIAATDGAGNNVAYDLDNLGNHWQKMCKAPGASQSARVRRSTMHLVGFNSGVSVCSAVVNTATN</sequence>
<dbReference type="EMBL" id="JACHHQ010000009">
    <property type="protein sequence ID" value="MBB5201923.1"/>
    <property type="molecule type" value="Genomic_DNA"/>
</dbReference>
<dbReference type="AlphaFoldDB" id="A0A840RWF7"/>
<comment type="caution">
    <text evidence="1">The sequence shown here is derived from an EMBL/GenBank/DDBJ whole genome shotgun (WGS) entry which is preliminary data.</text>
</comment>
<name>A0A840RWF7_9BURK</name>
<gene>
    <name evidence="1" type="ORF">HNR39_003785</name>
</gene>
<protein>
    <submittedName>
        <fullName evidence="1">YD repeat-containing protein</fullName>
    </submittedName>
</protein>
<dbReference type="InterPro" id="IPR031325">
    <property type="entry name" value="RHS_repeat"/>
</dbReference>
<accession>A0A840RWF7</accession>
<dbReference type="InterPro" id="IPR006530">
    <property type="entry name" value="YD"/>
</dbReference>